<dbReference type="CDD" id="cd00093">
    <property type="entry name" value="HTH_XRE"/>
    <property type="match status" value="1"/>
</dbReference>
<evidence type="ECO:0000259" key="3">
    <source>
        <dbReference type="PROSITE" id="PS50943"/>
    </source>
</evidence>
<dbReference type="InterPro" id="IPR001387">
    <property type="entry name" value="Cro/C1-type_HTH"/>
</dbReference>
<feature type="domain" description="HTH cro/C1-type" evidence="3">
    <location>
        <begin position="8"/>
        <end position="42"/>
    </location>
</feature>
<feature type="compositionally biased region" description="Polar residues" evidence="1">
    <location>
        <begin position="144"/>
        <end position="162"/>
    </location>
</feature>
<comment type="caution">
    <text evidence="4">The sequence shown here is derived from an EMBL/GenBank/DDBJ whole genome shotgun (WGS) entry which is preliminary data.</text>
</comment>
<keyword evidence="5" id="KW-1185">Reference proteome</keyword>
<dbReference type="InterPro" id="IPR010982">
    <property type="entry name" value="Lambda_DNA-bd_dom_sf"/>
</dbReference>
<dbReference type="SUPFAM" id="SSF47413">
    <property type="entry name" value="lambda repressor-like DNA-binding domains"/>
    <property type="match status" value="1"/>
</dbReference>
<evidence type="ECO:0000313" key="5">
    <source>
        <dbReference type="Proteomes" id="UP000018296"/>
    </source>
</evidence>
<sequence length="294" mass="32260">MSELGQVLKEAREQKNMSLDDLQKETKIQKRYLKAIEDGDYSQLPGEFYTRAFIKSYAETVDLDFKSLSEEYTGDMPKVGREHIETHTLPPDGSEGDRSPKPLRRNAVRAKNWSSFVNKAIVIVFVLIALMIVYILVTHIAGNRSNPSGDQSNGNSVQFKGNSASSDRSSTDSSASSSSSSDSSSQNQTLKQEKQVGSATTYTLSGVQKFDVTVSAKTVKGAWFSATDAKTNKQLAQGIVSTSGKKSYRFDASNVQSLYLRFGNAPGTDLKINGEKVKLPNKNTVQTLIINFSK</sequence>
<dbReference type="PANTHER" id="PTHR34475">
    <property type="match status" value="1"/>
</dbReference>
<protein>
    <recommendedName>
        <fullName evidence="3">HTH cro/C1-type domain-containing protein</fullName>
    </recommendedName>
</protein>
<name>V6J8W7_9BACL</name>
<dbReference type="RefSeq" id="WP_023508846.1">
    <property type="nucleotide sequence ID" value="NZ_AWTC01000002.1"/>
</dbReference>
<evidence type="ECO:0000256" key="1">
    <source>
        <dbReference type="SAM" id="MobiDB-lite"/>
    </source>
</evidence>
<dbReference type="InterPro" id="IPR050400">
    <property type="entry name" value="Bact_Cytoskel_RodZ"/>
</dbReference>
<evidence type="ECO:0000313" key="4">
    <source>
        <dbReference type="EMBL" id="EST13219.1"/>
    </source>
</evidence>
<dbReference type="PROSITE" id="PS50943">
    <property type="entry name" value="HTH_CROC1"/>
    <property type="match status" value="1"/>
</dbReference>
<keyword evidence="2" id="KW-0472">Membrane</keyword>
<feature type="transmembrane region" description="Helical" evidence="2">
    <location>
        <begin position="116"/>
        <end position="137"/>
    </location>
</feature>
<feature type="region of interest" description="Disordered" evidence="1">
    <location>
        <begin position="79"/>
        <end position="102"/>
    </location>
</feature>
<accession>V6J8W7</accession>
<dbReference type="InterPro" id="IPR025194">
    <property type="entry name" value="RodZ-like_C"/>
</dbReference>
<dbReference type="AlphaFoldDB" id="V6J8W7"/>
<dbReference type="STRING" id="1395513.P343_02685"/>
<evidence type="ECO:0000256" key="2">
    <source>
        <dbReference type="SAM" id="Phobius"/>
    </source>
</evidence>
<dbReference type="OrthoDB" id="9797543at2"/>
<dbReference type="EMBL" id="AWTC01000002">
    <property type="protein sequence ID" value="EST13219.1"/>
    <property type="molecule type" value="Genomic_DNA"/>
</dbReference>
<feature type="region of interest" description="Disordered" evidence="1">
    <location>
        <begin position="144"/>
        <end position="195"/>
    </location>
</feature>
<gene>
    <name evidence="4" type="ORF">P343_02685</name>
</gene>
<keyword evidence="2" id="KW-0812">Transmembrane</keyword>
<feature type="compositionally biased region" description="Low complexity" evidence="1">
    <location>
        <begin position="163"/>
        <end position="185"/>
    </location>
</feature>
<dbReference type="PATRIC" id="fig|1395513.3.peg.546"/>
<dbReference type="Gene3D" id="1.10.260.40">
    <property type="entry name" value="lambda repressor-like DNA-binding domains"/>
    <property type="match status" value="1"/>
</dbReference>
<dbReference type="GO" id="GO:0003677">
    <property type="term" value="F:DNA binding"/>
    <property type="evidence" value="ECO:0007669"/>
    <property type="project" value="InterPro"/>
</dbReference>
<dbReference type="PANTHER" id="PTHR34475:SF1">
    <property type="entry name" value="CYTOSKELETON PROTEIN RODZ"/>
    <property type="match status" value="1"/>
</dbReference>
<reference evidence="4 5" key="1">
    <citation type="journal article" date="2013" name="Genome Announc.">
        <title>Genome Sequence of Sporolactobacillus laevolacticus DSM442, an Efficient Polymer-Grade D-Lactate Producer from Agricultural Waste Cottonseed as a Nitrogen Source.</title>
        <authorList>
            <person name="Wang H."/>
            <person name="Wang L."/>
            <person name="Ju J."/>
            <person name="Yu B."/>
            <person name="Ma Y."/>
        </authorList>
    </citation>
    <scope>NUCLEOTIDE SEQUENCE [LARGE SCALE GENOMIC DNA]</scope>
    <source>
        <strain evidence="4 5">DSM 442</strain>
    </source>
</reference>
<dbReference type="Pfam" id="PF13464">
    <property type="entry name" value="RodZ_C"/>
    <property type="match status" value="1"/>
</dbReference>
<organism evidence="4 5">
    <name type="scientific">Sporolactobacillus laevolacticus DSM 442</name>
    <dbReference type="NCBI Taxonomy" id="1395513"/>
    <lineage>
        <taxon>Bacteria</taxon>
        <taxon>Bacillati</taxon>
        <taxon>Bacillota</taxon>
        <taxon>Bacilli</taxon>
        <taxon>Bacillales</taxon>
        <taxon>Sporolactobacillaceae</taxon>
        <taxon>Sporolactobacillus</taxon>
    </lineage>
</organism>
<dbReference type="eggNOG" id="COG1426">
    <property type="taxonomic scope" value="Bacteria"/>
</dbReference>
<dbReference type="Pfam" id="PF13413">
    <property type="entry name" value="HTH_25"/>
    <property type="match status" value="1"/>
</dbReference>
<feature type="compositionally biased region" description="Polar residues" evidence="1">
    <location>
        <begin position="186"/>
        <end position="195"/>
    </location>
</feature>
<keyword evidence="2" id="KW-1133">Transmembrane helix</keyword>
<proteinExistence type="predicted"/>
<dbReference type="Proteomes" id="UP000018296">
    <property type="component" value="Unassembled WGS sequence"/>
</dbReference>